<evidence type="ECO:0000313" key="2">
    <source>
        <dbReference type="EMBL" id="KAG2436602.1"/>
    </source>
</evidence>
<feature type="compositionally biased region" description="Pro residues" evidence="1">
    <location>
        <begin position="175"/>
        <end position="185"/>
    </location>
</feature>
<proteinExistence type="predicted"/>
<accession>A0A835W107</accession>
<sequence>MASEIPPHFRAALNPRELPAHRVERLWALHAELTSAPGLANAAAWLPAAWPHLLQLLNDAHPDVRAAAAPLVGHLGAVLAGGGGVSGLAPSTHGAHGIHTTAPTHHATATTVLVPVVQVLTPVALAPAPGPGLAYGAARPGVPPPHLTHMAHPTHIAHQTHIAVPIPLAAGGGPGPGPLPPFPPHARPRHAHPAPGHSHGHPQQHHHHPAPAPAASAPGAPGAVPLNPLSGRMPPTALLDWALAVLPADSKVAAAQHLRPEAKASALGALCACVAAMPAPALAPYGGQLLRLCCGLLEAASTPPALLGPLLRLLLAALPGVPLAALGHALSDLADLLCGWALEPAMASADRHLVTLVLHALRPQWHSHPAFAAELTCSMANDLTAAAAALAEAVGAASTAAIAADADAQAAAVAAAQQQVASCVPLLQLLVDIFSAISLRPPPPPDAADTATAAAAAAAPLLLTRPGAATAQNLLELYPQLLAATKGIAASLAQLGPLAAGGVDEGGSGAMTEEAMAAAAAAVCRCVAVLAEAAASCTPDEMDARDVAEVCEALQSGGTGGGGGSDGASASDIAGLLAAMTLDEEAGCESVVGSKQPSAAGPVSAALRAVTGKANGAAVSGSGGDSRDENEAAGRVEPAGPSSERGTEDSRRRCAALRAWVLRLGLDWSMGALAAAAEGSGAGALAAGGPAGGAELAALTELTVQLLRLVAAELADWPRLAAGLVVEAVLEETVGGNGEGCGGLRRLRASQRLALVSAAAKVLHGALLTARVDNGSSRDGSGNEGAAKAACSVAGSVANAALSWVLEDLSAQLASQSVEPPSLATKALPWPASQAHLMPRAASKAALAGGELYAADEAVAAGAATSGSCSKTAGEDISAAAAFDCAVLQAACQRGLLPTLAAAKVEAVTWTLLTASGAAVDAGAAPPPSVLCALFDAWAAAGLCTIVGLASQRPQPQQLQLASGDPEAADSLTASTTRALRSCCAAYLSTLHSLLVLLPRRAGSAAASSGASAAGATVTASLGVLLGASACSGSDGSGGNHALLAALQLRAVAALRRLVAHPAMAAGSATAPLRSARLFALAAESVAAGMASSDASVRAAAADCGAALAAGPHRGAPPCAAAAGPPAVQPAPAAALPAAVLPAEAYAPLLAAALDGLTDTSAPAAEAAARLAAELAEAALVAATAAGVPASIGSWLPDWQDELALAPQQWSLRLPQLVRLMEAVFGQAPVAVAVPTGAAGPGGAAGGGSALLLRKRVPGAQGGSGEGAGGEREDEEGGGSAGGGGGGGGAGGGAGGTGAGGVGAGGGNVGGGKMEVLHRLALALQPLVVASSPSPASSATSTGDGDAKPTAEAAEGQAAAGAVLKPQDVFAGRCSALLVGGRSAAALAWLAVQEGAKQLVAGRLRTHLGGPTQTLGALERMLQATYSRMSQERREARGVAPSLPLRSSSSRDGAWLLLELVGGLERAVAAAAEGVTVGGSGTGRKGGPGVGAGGVKAEAQLQAQQALPQPVLAFFAANRKKYTKYASCLPP</sequence>
<dbReference type="SUPFAM" id="SSF48371">
    <property type="entry name" value="ARM repeat"/>
    <property type="match status" value="1"/>
</dbReference>
<name>A0A835W107_9CHLO</name>
<evidence type="ECO:0000313" key="3">
    <source>
        <dbReference type="Proteomes" id="UP000613740"/>
    </source>
</evidence>
<feature type="region of interest" description="Disordered" evidence="1">
    <location>
        <begin position="1331"/>
        <end position="1354"/>
    </location>
</feature>
<keyword evidence="3" id="KW-1185">Reference proteome</keyword>
<dbReference type="EMBL" id="JAEHOD010000049">
    <property type="protein sequence ID" value="KAG2436602.1"/>
    <property type="molecule type" value="Genomic_DNA"/>
</dbReference>
<feature type="compositionally biased region" description="Basic and acidic residues" evidence="1">
    <location>
        <begin position="625"/>
        <end position="634"/>
    </location>
</feature>
<feature type="region of interest" description="Disordered" evidence="1">
    <location>
        <begin position="1258"/>
        <end position="1293"/>
    </location>
</feature>
<protein>
    <submittedName>
        <fullName evidence="2">Uncharacterized protein</fullName>
    </submittedName>
</protein>
<dbReference type="OrthoDB" id="515939at2759"/>
<feature type="compositionally biased region" description="Low complexity" evidence="1">
    <location>
        <begin position="213"/>
        <end position="225"/>
    </location>
</feature>
<reference evidence="2" key="1">
    <citation type="journal article" date="2020" name="bioRxiv">
        <title>Comparative genomics of Chlamydomonas.</title>
        <authorList>
            <person name="Craig R.J."/>
            <person name="Hasan A.R."/>
            <person name="Ness R.W."/>
            <person name="Keightley P.D."/>
        </authorList>
    </citation>
    <scope>NUCLEOTIDE SEQUENCE</scope>
    <source>
        <strain evidence="2">CCAP 11/173</strain>
    </source>
</reference>
<feature type="compositionally biased region" description="Low complexity" evidence="1">
    <location>
        <begin position="1331"/>
        <end position="1342"/>
    </location>
</feature>
<feature type="region of interest" description="Disordered" evidence="1">
    <location>
        <begin position="615"/>
        <end position="650"/>
    </location>
</feature>
<comment type="caution">
    <text evidence="2">The sequence shown here is derived from an EMBL/GenBank/DDBJ whole genome shotgun (WGS) entry which is preliminary data.</text>
</comment>
<feature type="compositionally biased region" description="Gly residues" evidence="1">
    <location>
        <begin position="1278"/>
        <end position="1293"/>
    </location>
</feature>
<gene>
    <name evidence="2" type="ORF">HYH02_011539</name>
</gene>
<feature type="region of interest" description="Disordered" evidence="1">
    <location>
        <begin position="166"/>
        <end position="228"/>
    </location>
</feature>
<feature type="compositionally biased region" description="Basic residues" evidence="1">
    <location>
        <begin position="186"/>
        <end position="209"/>
    </location>
</feature>
<evidence type="ECO:0000256" key="1">
    <source>
        <dbReference type="SAM" id="MobiDB-lite"/>
    </source>
</evidence>
<dbReference type="InterPro" id="IPR016024">
    <property type="entry name" value="ARM-type_fold"/>
</dbReference>
<organism evidence="2 3">
    <name type="scientific">Chlamydomonas schloesseri</name>
    <dbReference type="NCBI Taxonomy" id="2026947"/>
    <lineage>
        <taxon>Eukaryota</taxon>
        <taxon>Viridiplantae</taxon>
        <taxon>Chlorophyta</taxon>
        <taxon>core chlorophytes</taxon>
        <taxon>Chlorophyceae</taxon>
        <taxon>CS clade</taxon>
        <taxon>Chlamydomonadales</taxon>
        <taxon>Chlamydomonadaceae</taxon>
        <taxon>Chlamydomonas</taxon>
    </lineage>
</organism>
<dbReference type="Proteomes" id="UP000613740">
    <property type="component" value="Unassembled WGS sequence"/>
</dbReference>